<feature type="non-terminal residue" evidence="2">
    <location>
        <position position="78"/>
    </location>
</feature>
<organism evidence="2 3">
    <name type="scientific">Saguinus oedipus</name>
    <name type="common">Cotton-top tamarin</name>
    <name type="synonym">Oedipomidas oedipus</name>
    <dbReference type="NCBI Taxonomy" id="9490"/>
    <lineage>
        <taxon>Eukaryota</taxon>
        <taxon>Metazoa</taxon>
        <taxon>Chordata</taxon>
        <taxon>Craniata</taxon>
        <taxon>Vertebrata</taxon>
        <taxon>Euteleostomi</taxon>
        <taxon>Mammalia</taxon>
        <taxon>Eutheria</taxon>
        <taxon>Euarchontoglires</taxon>
        <taxon>Primates</taxon>
        <taxon>Haplorrhini</taxon>
        <taxon>Platyrrhini</taxon>
        <taxon>Cebidae</taxon>
        <taxon>Callitrichinae</taxon>
        <taxon>Saguinus</taxon>
    </lineage>
</organism>
<name>A0ABQ9V850_SAGOE</name>
<dbReference type="EMBL" id="JASSZA010000007">
    <property type="protein sequence ID" value="KAK2105544.1"/>
    <property type="molecule type" value="Genomic_DNA"/>
</dbReference>
<proteinExistence type="predicted"/>
<accession>A0ABQ9V850</accession>
<sequence length="78" mass="8150">MSSLTLASNASCKPQGRPWPPPSTFDHGSGGVGPTATEGAPRGQHKPASGLGHRRGREEPWDIRLLPHSCLGRDAGQA</sequence>
<evidence type="ECO:0000256" key="1">
    <source>
        <dbReference type="SAM" id="MobiDB-lite"/>
    </source>
</evidence>
<feature type="compositionally biased region" description="Polar residues" evidence="1">
    <location>
        <begin position="1"/>
        <end position="12"/>
    </location>
</feature>
<keyword evidence="3" id="KW-1185">Reference proteome</keyword>
<evidence type="ECO:0000313" key="2">
    <source>
        <dbReference type="EMBL" id="KAK2105544.1"/>
    </source>
</evidence>
<evidence type="ECO:0000313" key="3">
    <source>
        <dbReference type="Proteomes" id="UP001266305"/>
    </source>
</evidence>
<comment type="caution">
    <text evidence="2">The sequence shown here is derived from an EMBL/GenBank/DDBJ whole genome shotgun (WGS) entry which is preliminary data.</text>
</comment>
<dbReference type="Proteomes" id="UP001266305">
    <property type="component" value="Unassembled WGS sequence"/>
</dbReference>
<feature type="region of interest" description="Disordered" evidence="1">
    <location>
        <begin position="1"/>
        <end position="78"/>
    </location>
</feature>
<reference evidence="2 3" key="1">
    <citation type="submission" date="2023-05" db="EMBL/GenBank/DDBJ databases">
        <title>B98-5 Cell Line De Novo Hybrid Assembly: An Optical Mapping Approach.</title>
        <authorList>
            <person name="Kananen K."/>
            <person name="Auerbach J.A."/>
            <person name="Kautto E."/>
            <person name="Blachly J.S."/>
        </authorList>
    </citation>
    <scope>NUCLEOTIDE SEQUENCE [LARGE SCALE GENOMIC DNA]</scope>
    <source>
        <strain evidence="2">B95-8</strain>
        <tissue evidence="2">Cell line</tissue>
    </source>
</reference>
<gene>
    <name evidence="2" type="ORF">P7K49_015058</name>
</gene>
<protein>
    <submittedName>
        <fullName evidence="2">Uncharacterized protein</fullName>
    </submittedName>
</protein>